<feature type="compositionally biased region" description="Basic and acidic residues" evidence="1">
    <location>
        <begin position="148"/>
        <end position="162"/>
    </location>
</feature>
<accession>C6TDJ5</accession>
<dbReference type="InterPro" id="IPR011989">
    <property type="entry name" value="ARM-like"/>
</dbReference>
<evidence type="ECO:0000256" key="1">
    <source>
        <dbReference type="SAM" id="MobiDB-lite"/>
    </source>
</evidence>
<dbReference type="Gene3D" id="1.25.10.10">
    <property type="entry name" value="Leucine-rich Repeat Variant"/>
    <property type="match status" value="1"/>
</dbReference>
<dbReference type="AlphaFoldDB" id="C6TDJ5"/>
<evidence type="ECO:0000313" key="2">
    <source>
        <dbReference type="EMBL" id="ACU19897.1"/>
    </source>
</evidence>
<dbReference type="EMBL" id="BT095655">
    <property type="protein sequence ID" value="ACU19897.1"/>
    <property type="molecule type" value="mRNA"/>
</dbReference>
<dbReference type="SUPFAM" id="SSF48371">
    <property type="entry name" value="ARM repeat"/>
    <property type="match status" value="1"/>
</dbReference>
<feature type="region of interest" description="Disordered" evidence="1">
    <location>
        <begin position="137"/>
        <end position="168"/>
    </location>
</feature>
<name>C6TDJ5_SOYBN</name>
<protein>
    <submittedName>
        <fullName evidence="2">Uncharacterized protein</fullName>
    </submittedName>
</protein>
<organism evidence="2">
    <name type="scientific">Glycine max</name>
    <name type="common">Soybean</name>
    <name type="synonym">Glycine hispida</name>
    <dbReference type="NCBI Taxonomy" id="3847"/>
    <lineage>
        <taxon>Eukaryota</taxon>
        <taxon>Viridiplantae</taxon>
        <taxon>Streptophyta</taxon>
        <taxon>Embryophyta</taxon>
        <taxon>Tracheophyta</taxon>
        <taxon>Spermatophyta</taxon>
        <taxon>Magnoliopsida</taxon>
        <taxon>eudicotyledons</taxon>
        <taxon>Gunneridae</taxon>
        <taxon>Pentapetalae</taxon>
        <taxon>rosids</taxon>
        <taxon>fabids</taxon>
        <taxon>Fabales</taxon>
        <taxon>Fabaceae</taxon>
        <taxon>Papilionoideae</taxon>
        <taxon>50 kb inversion clade</taxon>
        <taxon>NPAAA clade</taxon>
        <taxon>indigoferoid/millettioid clade</taxon>
        <taxon>Phaseoleae</taxon>
        <taxon>Glycine</taxon>
        <taxon>Glycine subgen. Soja</taxon>
    </lineage>
</organism>
<dbReference type="InterPro" id="IPR016024">
    <property type="entry name" value="ARM-type_fold"/>
</dbReference>
<reference evidence="2" key="1">
    <citation type="submission" date="2009-08" db="EMBL/GenBank/DDBJ databases">
        <authorList>
            <person name="Cheung F."/>
            <person name="Xiao Y."/>
            <person name="Chan A."/>
            <person name="Moskal W."/>
            <person name="Town C.D."/>
        </authorList>
    </citation>
    <scope>NUCLEOTIDE SEQUENCE</scope>
</reference>
<dbReference type="PANTHER" id="PTHR48412">
    <property type="entry name" value="ARM REPEAT SUPERFAMILY PROTEIN"/>
    <property type="match status" value="1"/>
</dbReference>
<proteinExistence type="evidence at transcript level"/>
<dbReference type="PANTHER" id="PTHR48412:SF1">
    <property type="entry name" value="ARM REPEAT SUPERFAMILY PROTEIN"/>
    <property type="match status" value="1"/>
</dbReference>
<dbReference type="ExpressionAtlas" id="C6TDJ5">
    <property type="expression patterns" value="baseline and differential"/>
</dbReference>
<sequence>MIMGYLSGSSPHIKSGAVSALSVLLYKDTNLPISVSDLVPSLLSLLQTKDVEIIKAVLGFVKVMVSSLEARELQNILSEVITEILPWSSVSRNHFKSKVTVIFEILLRKCGSAAVKLVTPEKYKVFLKTVLENRHGKSSEAVTNDTKNMPEDSSAKRPERRSLKIQIT</sequence>